<dbReference type="Proteomes" id="UP000225277">
    <property type="component" value="Unassembled WGS sequence"/>
</dbReference>
<reference evidence="1 2" key="1">
    <citation type="submission" date="2016-03" db="EMBL/GenBank/DDBJ databases">
        <authorList>
            <person name="Ploux O."/>
        </authorList>
    </citation>
    <scope>NUCLEOTIDE SEQUENCE [LARGE SCALE GENOMIC DNA]</scope>
    <source>
        <strain evidence="1 2">URUG2</strain>
    </source>
</reference>
<organism evidence="1 2">
    <name type="scientific">Ramularia collo-cygni</name>
    <dbReference type="NCBI Taxonomy" id="112498"/>
    <lineage>
        <taxon>Eukaryota</taxon>
        <taxon>Fungi</taxon>
        <taxon>Dikarya</taxon>
        <taxon>Ascomycota</taxon>
        <taxon>Pezizomycotina</taxon>
        <taxon>Dothideomycetes</taxon>
        <taxon>Dothideomycetidae</taxon>
        <taxon>Mycosphaerellales</taxon>
        <taxon>Mycosphaerellaceae</taxon>
        <taxon>Ramularia</taxon>
    </lineage>
</organism>
<evidence type="ECO:0000313" key="1">
    <source>
        <dbReference type="EMBL" id="CZT21871.1"/>
    </source>
</evidence>
<protein>
    <submittedName>
        <fullName evidence="1">Uncharacterized protein</fullName>
    </submittedName>
</protein>
<name>A0A2D3UYA0_9PEZI</name>
<dbReference type="OrthoDB" id="5413827at2759"/>
<dbReference type="GeneID" id="35602849"/>
<sequence>METSLLSSLPAEIRNSIYAYALFEPNGVYINSEPALLATCKQIRGEASLMYWAVNQFHANIREQSSNRSFCRWLKKADPRLCLIESLVIHIDMPSIGPEAVPDDGPSEKSPCGFVNLMHIVDMLRQANWRRPHIENVISFRLNGACDSETFESIDAMSEDLQDHFRGSKFFLLCLVHGSYETALALESVDYCDTLGEKDDQIQKGRSAHARSRLLSASIS</sequence>
<evidence type="ECO:0000313" key="2">
    <source>
        <dbReference type="Proteomes" id="UP000225277"/>
    </source>
</evidence>
<accession>A0A2D3UYA0</accession>
<keyword evidence="2" id="KW-1185">Reference proteome</keyword>
<dbReference type="EMBL" id="FJUY01000012">
    <property type="protein sequence ID" value="CZT21871.1"/>
    <property type="molecule type" value="Genomic_DNA"/>
</dbReference>
<dbReference type="AlphaFoldDB" id="A0A2D3UYA0"/>
<gene>
    <name evidence="1" type="ORF">RCC_07737</name>
</gene>
<dbReference type="RefSeq" id="XP_023628760.1">
    <property type="nucleotide sequence ID" value="XM_023772992.1"/>
</dbReference>
<proteinExistence type="predicted"/>